<feature type="domain" description="NACHT" evidence="4">
    <location>
        <begin position="324"/>
        <end position="482"/>
    </location>
</feature>
<accession>A0A6J3M3Y1</accession>
<feature type="repeat" description="WD" evidence="3">
    <location>
        <begin position="898"/>
        <end position="939"/>
    </location>
</feature>
<dbReference type="PROSITE" id="PS00678">
    <property type="entry name" value="WD_REPEATS_1"/>
    <property type="match status" value="2"/>
</dbReference>
<dbReference type="InterPro" id="IPR001680">
    <property type="entry name" value="WD40_rpt"/>
</dbReference>
<keyword evidence="2" id="KW-0677">Repeat</keyword>
<feature type="repeat" description="WD" evidence="3">
    <location>
        <begin position="856"/>
        <end position="897"/>
    </location>
</feature>
<reference evidence="6" key="2">
    <citation type="submission" date="2020-04" db="EMBL/GenBank/DDBJ databases">
        <authorList>
            <consortium name="NCBI Genome Project"/>
        </authorList>
    </citation>
    <scope>NUCLEOTIDE SEQUENCE</scope>
    <source>
        <strain evidence="6">CBS 342.82</strain>
    </source>
</reference>
<dbReference type="InterPro" id="IPR027417">
    <property type="entry name" value="P-loop_NTPase"/>
</dbReference>
<evidence type="ECO:0000259" key="4">
    <source>
        <dbReference type="PROSITE" id="PS50837"/>
    </source>
</evidence>
<keyword evidence="5" id="KW-1185">Reference proteome</keyword>
<dbReference type="AlphaFoldDB" id="A0A6J3M3Y1"/>
<dbReference type="Proteomes" id="UP000504637">
    <property type="component" value="Unplaced"/>
</dbReference>
<reference evidence="6" key="3">
    <citation type="submission" date="2025-08" db="UniProtKB">
        <authorList>
            <consortium name="RefSeq"/>
        </authorList>
    </citation>
    <scope>IDENTIFICATION</scope>
    <source>
        <strain evidence="6">CBS 342.82</strain>
    </source>
</reference>
<dbReference type="PROSITE" id="PS50082">
    <property type="entry name" value="WD_REPEATS_2"/>
    <property type="match status" value="3"/>
</dbReference>
<organism evidence="6">
    <name type="scientific">Dissoconium aciculare CBS 342.82</name>
    <dbReference type="NCBI Taxonomy" id="1314786"/>
    <lineage>
        <taxon>Eukaryota</taxon>
        <taxon>Fungi</taxon>
        <taxon>Dikarya</taxon>
        <taxon>Ascomycota</taxon>
        <taxon>Pezizomycotina</taxon>
        <taxon>Dothideomycetes</taxon>
        <taxon>Dothideomycetidae</taxon>
        <taxon>Mycosphaerellales</taxon>
        <taxon>Dissoconiaceae</taxon>
        <taxon>Dissoconium</taxon>
    </lineage>
</organism>
<dbReference type="OrthoDB" id="538223at2759"/>
<dbReference type="GeneID" id="54360338"/>
<keyword evidence="1 3" id="KW-0853">WD repeat</keyword>
<dbReference type="FunFam" id="3.40.50.300:FF:001638">
    <property type="entry name" value="NACHT and WD40 domain protein"/>
    <property type="match status" value="1"/>
</dbReference>
<dbReference type="InterPro" id="IPR007111">
    <property type="entry name" value="NACHT_NTPase"/>
</dbReference>
<dbReference type="InterPro" id="IPR015943">
    <property type="entry name" value="WD40/YVTN_repeat-like_dom_sf"/>
</dbReference>
<dbReference type="SUPFAM" id="SSF50978">
    <property type="entry name" value="WD40 repeat-like"/>
    <property type="match status" value="1"/>
</dbReference>
<dbReference type="InterPro" id="IPR056884">
    <property type="entry name" value="NPHP3-like_N"/>
</dbReference>
<dbReference type="Gene3D" id="3.40.50.300">
    <property type="entry name" value="P-loop containing nucleotide triphosphate hydrolases"/>
    <property type="match status" value="1"/>
</dbReference>
<evidence type="ECO:0000256" key="3">
    <source>
        <dbReference type="PROSITE-ProRule" id="PRU00221"/>
    </source>
</evidence>
<dbReference type="InterPro" id="IPR019775">
    <property type="entry name" value="WD40_repeat_CS"/>
</dbReference>
<dbReference type="InterPro" id="IPR020472">
    <property type="entry name" value="WD40_PAC1"/>
</dbReference>
<evidence type="ECO:0000256" key="1">
    <source>
        <dbReference type="ARBA" id="ARBA00022574"/>
    </source>
</evidence>
<dbReference type="Pfam" id="PF24883">
    <property type="entry name" value="NPHP3_N"/>
    <property type="match status" value="1"/>
</dbReference>
<name>A0A6J3M3Y1_9PEZI</name>
<protein>
    <recommendedName>
        <fullName evidence="4">NACHT domain-containing protein</fullName>
    </recommendedName>
</protein>
<dbReference type="PROSITE" id="PS50837">
    <property type="entry name" value="NACHT"/>
    <property type="match status" value="1"/>
</dbReference>
<evidence type="ECO:0000256" key="2">
    <source>
        <dbReference type="ARBA" id="ARBA00022737"/>
    </source>
</evidence>
<dbReference type="PANTHER" id="PTHR10622:SF13">
    <property type="entry name" value="NACHT DOMAIN-CONTAINING PROTEIN"/>
    <property type="match status" value="1"/>
</dbReference>
<dbReference type="CDD" id="cd00200">
    <property type="entry name" value="WD40"/>
    <property type="match status" value="1"/>
</dbReference>
<sequence>MPRKHRVRHRHKWSSCYGSGHLSSAVEQGDRRLQGREFNSRRWLNFWPFGSSRVKQVKPSPRTSQASQAHGFEASSQAKSRLQTCLTCLWPPLASKDQLEHFWIDTCCINKSLHGEHQAAMNSMFRWYQRATKCYAYLADVSVGEQSTAGQSERTWQSSFQASQWFLRGWTLQELLAPRTVEFFSRDCVKFGDKTTLQDVIYAVTGISVDALQGRRLTSFSKQERLAWMERRTTKFDEDKVYALLGIFEVELVIQYGQGWASAMEKLEEAINVQTSVLRDLRITHPKDDKIRIEQDKGGLLAGVCDWIFDCPEFQRWRETAGRQSLWIRGDPGKGKTMLICSIVDELERTERQQCQLCYFFCQATDTRINNAVAVLRGLLYMLVDQQPSLIRHIEKQYHHAGRTLFEDVNSWVVLTKLFSDILQDPQLNSTIFIIDALDECTSQLTDLMHFIASVSAQSPRVKWLYSSRNWPTIEEPLSRAQQMLHLQLELNAGTIANGVRVFSKQKVHQLATEKGYSESLQQEVLQYFQANAGGTFLWVALVCRSLYAIPQRHVRRRLREFPQGLDALYARMMVQIEESDDSEYCKAVLATVALALRPLTLSELGFIADLPEEISCSVGDIADIARRSGYFLTMRSDIWEDKVVSFVHQSAKDYITEQARNAIFPAGMSKGHARVAQKCIQRMCEPGGLQKDICRVRKPGIQRTDFDLAEIAKMMPARVTYTSSFWAEHFIASREIMRDADYVHQFLQQYFLYWFEALSWMGQAASMVLHTVRLQSQVDKGDRGQQVSTFLNDAYRFVLMNSYVADLAPLQLYFSALIFTPLNSIIRTAFLQQRTDMFSMLPNVIQHWSASLQTLTGHTDSVRSVAFSADGTRLASASDYGTVRLWDAATGAPLQTFEGHTDEVRSVAFSADGTRLASASYDRTVRLWNAATGAPLQTLEGHTRHVKFSVEGTLLTRLASASYDRTVRLWDAATGAPLQTLEGHTRHVKFSAEGTLLLTDFGQFAVSEDEFYYDREHVLLKPVLHTLQLQYEWIQHNGNDILWLPHDFRGTCSAVYGKTLVIGQSSGAVSLFQARDECHIVS</sequence>
<evidence type="ECO:0000313" key="6">
    <source>
        <dbReference type="RefSeq" id="XP_033459639.1"/>
    </source>
</evidence>
<dbReference type="PROSITE" id="PS50294">
    <property type="entry name" value="WD_REPEATS_REGION"/>
    <property type="match status" value="2"/>
</dbReference>
<dbReference type="Pfam" id="PF00400">
    <property type="entry name" value="WD40"/>
    <property type="match status" value="3"/>
</dbReference>
<feature type="repeat" description="WD" evidence="3">
    <location>
        <begin position="940"/>
        <end position="981"/>
    </location>
</feature>
<evidence type="ECO:0000313" key="5">
    <source>
        <dbReference type="Proteomes" id="UP000504637"/>
    </source>
</evidence>
<dbReference type="PANTHER" id="PTHR10622">
    <property type="entry name" value="HET DOMAIN-CONTAINING PROTEIN"/>
    <property type="match status" value="1"/>
</dbReference>
<gene>
    <name evidence="6" type="ORF">K489DRAFT_356474</name>
</gene>
<reference evidence="6" key="1">
    <citation type="submission" date="2020-01" db="EMBL/GenBank/DDBJ databases">
        <authorList>
            <consortium name="DOE Joint Genome Institute"/>
            <person name="Haridas S."/>
            <person name="Albert R."/>
            <person name="Binder M."/>
            <person name="Bloem J."/>
            <person name="Labutti K."/>
            <person name="Salamov A."/>
            <person name="Andreopoulos B."/>
            <person name="Baker S.E."/>
            <person name="Barry K."/>
            <person name="Bills G."/>
            <person name="Bluhm B.H."/>
            <person name="Cannon C."/>
            <person name="Castanera R."/>
            <person name="Culley D.E."/>
            <person name="Daum C."/>
            <person name="Ezra D."/>
            <person name="Gonzalez J.B."/>
            <person name="Henrissat B."/>
            <person name="Kuo A."/>
            <person name="Liang C."/>
            <person name="Lipzen A."/>
            <person name="Lutzoni F."/>
            <person name="Magnuson J."/>
            <person name="Mondo S."/>
            <person name="Nolan M."/>
            <person name="Ohm R."/>
            <person name="Pangilinan J."/>
            <person name="Park H.-J."/>
            <person name="Ramirez L."/>
            <person name="Alfaro M."/>
            <person name="Sun H."/>
            <person name="Tritt A."/>
            <person name="Yoshinaga Y."/>
            <person name="Zwiers L.-H."/>
            <person name="Turgeon B.G."/>
            <person name="Goodwin S.B."/>
            <person name="Spatafora J.W."/>
            <person name="Crous P.W."/>
            <person name="Grigoriev I.V."/>
        </authorList>
    </citation>
    <scope>NUCLEOTIDE SEQUENCE</scope>
    <source>
        <strain evidence="6">CBS 342.82</strain>
    </source>
</reference>
<dbReference type="SUPFAM" id="SSF52540">
    <property type="entry name" value="P-loop containing nucleoside triphosphate hydrolases"/>
    <property type="match status" value="1"/>
</dbReference>
<dbReference type="InterPro" id="IPR036322">
    <property type="entry name" value="WD40_repeat_dom_sf"/>
</dbReference>
<proteinExistence type="predicted"/>
<dbReference type="RefSeq" id="XP_033459639.1">
    <property type="nucleotide sequence ID" value="XM_033602538.1"/>
</dbReference>
<dbReference type="SMART" id="SM00320">
    <property type="entry name" value="WD40"/>
    <property type="match status" value="4"/>
</dbReference>
<dbReference type="PRINTS" id="PR00320">
    <property type="entry name" value="GPROTEINBRPT"/>
</dbReference>
<dbReference type="Gene3D" id="2.130.10.10">
    <property type="entry name" value="YVTN repeat-like/Quinoprotein amine dehydrogenase"/>
    <property type="match status" value="2"/>
</dbReference>